<evidence type="ECO:0000256" key="3">
    <source>
        <dbReference type="ARBA" id="ARBA00022691"/>
    </source>
</evidence>
<dbReference type="PANTHER" id="PTHR43712:SF2">
    <property type="entry name" value="O-METHYLTRANSFERASE CICE"/>
    <property type="match status" value="1"/>
</dbReference>
<dbReference type="HOGENOM" id="CLU_533945_0_0_9"/>
<dbReference type="SUPFAM" id="SSF46785">
    <property type="entry name" value="Winged helix' DNA-binding domain"/>
    <property type="match status" value="1"/>
</dbReference>
<evidence type="ECO:0000256" key="2">
    <source>
        <dbReference type="ARBA" id="ARBA00022679"/>
    </source>
</evidence>
<evidence type="ECO:0000259" key="5">
    <source>
        <dbReference type="Pfam" id="PF08242"/>
    </source>
</evidence>
<evidence type="ECO:0000256" key="1">
    <source>
        <dbReference type="ARBA" id="ARBA00022603"/>
    </source>
</evidence>
<dbReference type="PROSITE" id="PS51683">
    <property type="entry name" value="SAM_OMT_II"/>
    <property type="match status" value="1"/>
</dbReference>
<dbReference type="InterPro" id="IPR013217">
    <property type="entry name" value="Methyltransf_12"/>
</dbReference>
<dbReference type="PANTHER" id="PTHR43712">
    <property type="entry name" value="PUTATIVE (AFU_ORTHOLOGUE AFUA_4G14580)-RELATED"/>
    <property type="match status" value="1"/>
</dbReference>
<evidence type="ECO:0000313" key="7">
    <source>
        <dbReference type="Proteomes" id="UP000004754"/>
    </source>
</evidence>
<dbReference type="STRING" id="887929.HMP0721_1653"/>
<dbReference type="Gene3D" id="1.10.10.10">
    <property type="entry name" value="Winged helix-like DNA-binding domain superfamily/Winged helix DNA-binding domain"/>
    <property type="match status" value="1"/>
</dbReference>
<protein>
    <submittedName>
        <fullName evidence="6">Methyltransferase domain protein</fullName>
    </submittedName>
</protein>
<dbReference type="InterPro" id="IPR029063">
    <property type="entry name" value="SAM-dependent_MTases_sf"/>
</dbReference>
<proteinExistence type="predicted"/>
<keyword evidence="7" id="KW-1185">Reference proteome</keyword>
<dbReference type="GO" id="GO:0046983">
    <property type="term" value="F:protein dimerization activity"/>
    <property type="evidence" value="ECO:0007669"/>
    <property type="project" value="InterPro"/>
</dbReference>
<dbReference type="CDD" id="cd02440">
    <property type="entry name" value="AdoMet_MTases"/>
    <property type="match status" value="1"/>
</dbReference>
<evidence type="ECO:0000259" key="4">
    <source>
        <dbReference type="Pfam" id="PF08100"/>
    </source>
</evidence>
<dbReference type="Pfam" id="PF08100">
    <property type="entry name" value="Dimerisation"/>
    <property type="match status" value="1"/>
</dbReference>
<name>E6MHU8_9FIRM</name>
<dbReference type="Pfam" id="PF10050">
    <property type="entry name" value="DUF2284"/>
    <property type="match status" value="1"/>
</dbReference>
<dbReference type="GO" id="GO:0032259">
    <property type="term" value="P:methylation"/>
    <property type="evidence" value="ECO:0007669"/>
    <property type="project" value="UniProtKB-KW"/>
</dbReference>
<feature type="domain" description="Methyltransferase type 12" evidence="5">
    <location>
        <begin position="175"/>
        <end position="275"/>
    </location>
</feature>
<reference evidence="6 7" key="1">
    <citation type="submission" date="2010-12" db="EMBL/GenBank/DDBJ databases">
        <authorList>
            <person name="Muzny D."/>
            <person name="Qin X."/>
            <person name="Deng J."/>
            <person name="Jiang H."/>
            <person name="Liu Y."/>
            <person name="Qu J."/>
            <person name="Song X.-Z."/>
            <person name="Zhang L."/>
            <person name="Thornton R."/>
            <person name="Coyle M."/>
            <person name="Francisco L."/>
            <person name="Jackson L."/>
            <person name="Javaid M."/>
            <person name="Korchina V."/>
            <person name="Kovar C."/>
            <person name="Mata R."/>
            <person name="Mathew T."/>
            <person name="Ngo R."/>
            <person name="Nguyen L."/>
            <person name="Nguyen N."/>
            <person name="Okwuonu G."/>
            <person name="Ongeri F."/>
            <person name="Pham C."/>
            <person name="Simmons D."/>
            <person name="Wilczek-Boney K."/>
            <person name="Hale W."/>
            <person name="Jakkamsetti A."/>
            <person name="Pham P."/>
            <person name="Ruth R."/>
            <person name="San Lucas F."/>
            <person name="Warren J."/>
            <person name="Zhang J."/>
            <person name="Zhao Z."/>
            <person name="Zhou C."/>
            <person name="Zhu D."/>
            <person name="Lee S."/>
            <person name="Bess C."/>
            <person name="Blankenburg K."/>
            <person name="Forbes L."/>
            <person name="Fu Q."/>
            <person name="Gubbala S."/>
            <person name="Hirani K."/>
            <person name="Jayaseelan J.C."/>
            <person name="Lara F."/>
            <person name="Munidasa M."/>
            <person name="Palculict T."/>
            <person name="Patil S."/>
            <person name="Pu L.-L."/>
            <person name="Saada N."/>
            <person name="Tang L."/>
            <person name="Weissenberger G."/>
            <person name="Zhu Y."/>
            <person name="Hemphill L."/>
            <person name="Shang Y."/>
            <person name="Youmans B."/>
            <person name="Ayvaz T."/>
            <person name="Ross M."/>
            <person name="Santibanez J."/>
            <person name="Aqrawi P."/>
            <person name="Gross S."/>
            <person name="Joshi V."/>
            <person name="Fowler G."/>
            <person name="Nazareth L."/>
            <person name="Reid J."/>
            <person name="Worley K."/>
            <person name="Petrosino J."/>
            <person name="Highlander S."/>
            <person name="Gibbs R."/>
        </authorList>
    </citation>
    <scope>NUCLEOTIDE SEQUENCE [LARGE SCALE GENOMIC DNA]</scope>
    <source>
        <strain evidence="6 7">ATCC 23263</strain>
    </source>
</reference>
<dbReference type="SUPFAM" id="SSF53335">
    <property type="entry name" value="S-adenosyl-L-methionine-dependent methyltransferases"/>
    <property type="match status" value="1"/>
</dbReference>
<dbReference type="InterPro" id="IPR036390">
    <property type="entry name" value="WH_DNA-bd_sf"/>
</dbReference>
<dbReference type="OrthoDB" id="5420534at2"/>
<keyword evidence="3" id="KW-0949">S-adenosyl-L-methionine</keyword>
<dbReference type="InterPro" id="IPR019271">
    <property type="entry name" value="DUF2284_metal-binding"/>
</dbReference>
<keyword evidence="2 6" id="KW-0808">Transferase</keyword>
<feature type="domain" description="O-methyltransferase dimerisation" evidence="4">
    <location>
        <begin position="16"/>
        <end position="90"/>
    </location>
</feature>
<keyword evidence="1 6" id="KW-0489">Methyltransferase</keyword>
<dbReference type="Proteomes" id="UP000004754">
    <property type="component" value="Unassembled WGS sequence"/>
</dbReference>
<dbReference type="Pfam" id="PF08242">
    <property type="entry name" value="Methyltransf_12"/>
    <property type="match status" value="1"/>
</dbReference>
<dbReference type="eggNOG" id="COG5423">
    <property type="taxonomic scope" value="Bacteria"/>
</dbReference>
<dbReference type="AlphaFoldDB" id="E6MHU8"/>
<sequence>MMHYDPHEDAGQYLEDLATAYWASESLFAALGAGLFTFLADAESADAGDIAAHFGWKPDAAERFLWLLRELGLVDHYDGQWFNTVLSRDHLIAGAPADQRANIHWREALKAEWATLPAVLAAGTRTHFPEPAVSDAVMDVRRRDYLQAMDAVIAGKLPEILPMALPALPKNTRILDVGAGSGAFGCAFLKALPEARAELMDIRQMLPITAAINAGRPKALARRVTLREQNILDRPWDVGRYDLIILSNIVHATGRAESAAVLAEAARHLTPGGLLLVHDFFTEHRPLKSRLSDINMMVNTYNGRAYSAAWVKEQCEAARLAATAPVPLSTDTAVVFAATDPKVLARLAVDRAAQLIAPVKSCGFLDAIPFDPKDVVFADFARHKCAFGCSSAGAKTCAVNDAMSTAETMRLVRSYQKALLLRGEPPTGDFQRRCLQAEALAFKAGFYKAFVFWAGPCSICPDCDPDAPCANPKHHRPSMEGSGIDVYATTAKAGEALHTLRQKGEVVKYYALLLLE</sequence>
<evidence type="ECO:0000313" key="6">
    <source>
        <dbReference type="EMBL" id="EFV01272.1"/>
    </source>
</evidence>
<accession>E6MHU8</accession>
<dbReference type="InterPro" id="IPR036388">
    <property type="entry name" value="WH-like_DNA-bd_sf"/>
</dbReference>
<comment type="caution">
    <text evidence="6">The sequence shown here is derived from an EMBL/GenBank/DDBJ whole genome shotgun (WGS) entry which is preliminary data.</text>
</comment>
<dbReference type="InterPro" id="IPR012967">
    <property type="entry name" value="COMT_dimerisation"/>
</dbReference>
<dbReference type="InterPro" id="IPR016461">
    <property type="entry name" value="COMT-like"/>
</dbReference>
<dbReference type="Gene3D" id="3.40.50.150">
    <property type="entry name" value="Vaccinia Virus protein VP39"/>
    <property type="match status" value="1"/>
</dbReference>
<organism evidence="6 7">
    <name type="scientific">Pseudoramibacter alactolyticus ATCC 23263</name>
    <dbReference type="NCBI Taxonomy" id="887929"/>
    <lineage>
        <taxon>Bacteria</taxon>
        <taxon>Bacillati</taxon>
        <taxon>Bacillota</taxon>
        <taxon>Clostridia</taxon>
        <taxon>Eubacteriales</taxon>
        <taxon>Eubacteriaceae</taxon>
        <taxon>Pseudoramibacter</taxon>
    </lineage>
</organism>
<dbReference type="RefSeq" id="WP_006599075.1">
    <property type="nucleotide sequence ID" value="NZ_GL622359.1"/>
</dbReference>
<gene>
    <name evidence="6" type="ORF">HMP0721_1653</name>
</gene>
<dbReference type="GO" id="GO:0008168">
    <property type="term" value="F:methyltransferase activity"/>
    <property type="evidence" value="ECO:0007669"/>
    <property type="project" value="UniProtKB-KW"/>
</dbReference>
<dbReference type="EMBL" id="AEQN01000022">
    <property type="protein sequence ID" value="EFV01272.1"/>
    <property type="molecule type" value="Genomic_DNA"/>
</dbReference>